<evidence type="ECO:0000313" key="3">
    <source>
        <dbReference type="EMBL" id="KAJ5088921.1"/>
    </source>
</evidence>
<sequence length="355" mass="39352">MSSIGNLVFFGGTLVYARWPLNFQYLDKEGPRPHWLNVTIFVFQIGVILALLGAFMSFAYIASVVLTLTAVEESDTNTSIRQKDQDSNSSYKDDEDLKQSNPKPANAGFRSTIRYLRSRGGIRACFRGFRMTLAIYGAELAVSIIWTFIPMIRLMQPIWPIFLSLLTATWQMAWVHQVIANKLSRSRPQRLLGFHNWSKVAHVAALQAISFYVADAFFAVAVNFAQEFAGGIVGVDDNASYESVFLFAAICIVAGLLCVLITLPALITFTRVAASMLPGEDDPIVPYDRTFDGKVKSESMGGTGRIGIKDAWYTFEKPAWEHYVKLSFTTYGILFPIAIAGVIVLLRSSVIAVGI</sequence>
<accession>A0A9W9K182</accession>
<name>A0A9W9K182_9EURO</name>
<dbReference type="AlphaFoldDB" id="A0A9W9K182"/>
<feature type="transmembrane region" description="Helical" evidence="2">
    <location>
        <begin position="200"/>
        <end position="224"/>
    </location>
</feature>
<evidence type="ECO:0000256" key="2">
    <source>
        <dbReference type="SAM" id="Phobius"/>
    </source>
</evidence>
<feature type="transmembrane region" description="Helical" evidence="2">
    <location>
        <begin position="244"/>
        <end position="267"/>
    </location>
</feature>
<feature type="region of interest" description="Disordered" evidence="1">
    <location>
        <begin position="77"/>
        <end position="106"/>
    </location>
</feature>
<feature type="compositionally biased region" description="Basic and acidic residues" evidence="1">
    <location>
        <begin position="81"/>
        <end position="98"/>
    </location>
</feature>
<reference evidence="3" key="2">
    <citation type="journal article" date="2023" name="IMA Fungus">
        <title>Comparative genomic study of the Penicillium genus elucidates a diverse pangenome and 15 lateral gene transfer events.</title>
        <authorList>
            <person name="Petersen C."/>
            <person name="Sorensen T."/>
            <person name="Nielsen M.R."/>
            <person name="Sondergaard T.E."/>
            <person name="Sorensen J.L."/>
            <person name="Fitzpatrick D.A."/>
            <person name="Frisvad J.C."/>
            <person name="Nielsen K.L."/>
        </authorList>
    </citation>
    <scope>NUCLEOTIDE SEQUENCE</scope>
    <source>
        <strain evidence="3">IBT 30069</strain>
    </source>
</reference>
<keyword evidence="2" id="KW-1133">Transmembrane helix</keyword>
<evidence type="ECO:0000256" key="1">
    <source>
        <dbReference type="SAM" id="MobiDB-lite"/>
    </source>
</evidence>
<keyword evidence="2" id="KW-0472">Membrane</keyword>
<dbReference type="Proteomes" id="UP001149165">
    <property type="component" value="Unassembled WGS sequence"/>
</dbReference>
<feature type="transmembrane region" description="Helical" evidence="2">
    <location>
        <begin position="158"/>
        <end position="179"/>
    </location>
</feature>
<reference evidence="3" key="1">
    <citation type="submission" date="2022-11" db="EMBL/GenBank/DDBJ databases">
        <authorList>
            <person name="Petersen C."/>
        </authorList>
    </citation>
    <scope>NUCLEOTIDE SEQUENCE</scope>
    <source>
        <strain evidence="3">IBT 30069</strain>
    </source>
</reference>
<keyword evidence="4" id="KW-1185">Reference proteome</keyword>
<feature type="transmembrane region" description="Helical" evidence="2">
    <location>
        <begin position="133"/>
        <end position="152"/>
    </location>
</feature>
<organism evidence="3 4">
    <name type="scientific">Penicillium angulare</name>
    <dbReference type="NCBI Taxonomy" id="116970"/>
    <lineage>
        <taxon>Eukaryota</taxon>
        <taxon>Fungi</taxon>
        <taxon>Dikarya</taxon>
        <taxon>Ascomycota</taxon>
        <taxon>Pezizomycotina</taxon>
        <taxon>Eurotiomycetes</taxon>
        <taxon>Eurotiomycetidae</taxon>
        <taxon>Eurotiales</taxon>
        <taxon>Aspergillaceae</taxon>
        <taxon>Penicillium</taxon>
    </lineage>
</organism>
<keyword evidence="2" id="KW-0812">Transmembrane</keyword>
<comment type="caution">
    <text evidence="3">The sequence shown here is derived from an EMBL/GenBank/DDBJ whole genome shotgun (WGS) entry which is preliminary data.</text>
</comment>
<protein>
    <submittedName>
        <fullName evidence="3">Uncharacterized protein</fullName>
    </submittedName>
</protein>
<evidence type="ECO:0000313" key="4">
    <source>
        <dbReference type="Proteomes" id="UP001149165"/>
    </source>
</evidence>
<gene>
    <name evidence="3" type="ORF">N7456_012537</name>
</gene>
<dbReference type="EMBL" id="JAPQKH010000007">
    <property type="protein sequence ID" value="KAJ5088921.1"/>
    <property type="molecule type" value="Genomic_DNA"/>
</dbReference>
<dbReference type="OrthoDB" id="2896006at2759"/>
<feature type="transmembrane region" description="Helical" evidence="2">
    <location>
        <begin position="333"/>
        <end position="353"/>
    </location>
</feature>
<proteinExistence type="predicted"/>
<feature type="transmembrane region" description="Helical" evidence="2">
    <location>
        <begin position="41"/>
        <end position="71"/>
    </location>
</feature>